<gene>
    <name evidence="2" type="ORF">PIB30_090428</name>
</gene>
<organism evidence="2 3">
    <name type="scientific">Stylosanthes scabra</name>
    <dbReference type="NCBI Taxonomy" id="79078"/>
    <lineage>
        <taxon>Eukaryota</taxon>
        <taxon>Viridiplantae</taxon>
        <taxon>Streptophyta</taxon>
        <taxon>Embryophyta</taxon>
        <taxon>Tracheophyta</taxon>
        <taxon>Spermatophyta</taxon>
        <taxon>Magnoliopsida</taxon>
        <taxon>eudicotyledons</taxon>
        <taxon>Gunneridae</taxon>
        <taxon>Pentapetalae</taxon>
        <taxon>rosids</taxon>
        <taxon>fabids</taxon>
        <taxon>Fabales</taxon>
        <taxon>Fabaceae</taxon>
        <taxon>Papilionoideae</taxon>
        <taxon>50 kb inversion clade</taxon>
        <taxon>dalbergioids sensu lato</taxon>
        <taxon>Dalbergieae</taxon>
        <taxon>Pterocarpus clade</taxon>
        <taxon>Stylosanthes</taxon>
    </lineage>
</organism>
<evidence type="ECO:0000313" key="3">
    <source>
        <dbReference type="Proteomes" id="UP001341840"/>
    </source>
</evidence>
<reference evidence="2 3" key="1">
    <citation type="journal article" date="2023" name="Plants (Basel)">
        <title>Bridging the Gap: Combining Genomics and Transcriptomics Approaches to Understand Stylosanthes scabra, an Orphan Legume from the Brazilian Caatinga.</title>
        <authorList>
            <person name="Ferreira-Neto J.R.C."/>
            <person name="da Silva M.D."/>
            <person name="Binneck E."/>
            <person name="de Melo N.F."/>
            <person name="da Silva R.H."/>
            <person name="de Melo A.L.T.M."/>
            <person name="Pandolfi V."/>
            <person name="Bustamante F.O."/>
            <person name="Brasileiro-Vidal A.C."/>
            <person name="Benko-Iseppon A.M."/>
        </authorList>
    </citation>
    <scope>NUCLEOTIDE SEQUENCE [LARGE SCALE GENOMIC DNA]</scope>
    <source>
        <tissue evidence="2">Leaves</tissue>
    </source>
</reference>
<feature type="compositionally biased region" description="Basic and acidic residues" evidence="1">
    <location>
        <begin position="14"/>
        <end position="29"/>
    </location>
</feature>
<evidence type="ECO:0000313" key="2">
    <source>
        <dbReference type="EMBL" id="MED6115428.1"/>
    </source>
</evidence>
<keyword evidence="3" id="KW-1185">Reference proteome</keyword>
<dbReference type="InterPro" id="IPR004252">
    <property type="entry name" value="Probable_transposase_24"/>
</dbReference>
<comment type="caution">
    <text evidence="2">The sequence shown here is derived from an EMBL/GenBank/DDBJ whole genome shotgun (WGS) entry which is preliminary data.</text>
</comment>
<accession>A0ABU6QUF6</accession>
<proteinExistence type="predicted"/>
<evidence type="ECO:0000256" key="1">
    <source>
        <dbReference type="SAM" id="MobiDB-lite"/>
    </source>
</evidence>
<feature type="region of interest" description="Disordered" evidence="1">
    <location>
        <begin position="1"/>
        <end position="29"/>
    </location>
</feature>
<dbReference type="Pfam" id="PF03004">
    <property type="entry name" value="Transposase_24"/>
    <property type="match status" value="1"/>
</dbReference>
<evidence type="ECO:0008006" key="4">
    <source>
        <dbReference type="Google" id="ProtNLM"/>
    </source>
</evidence>
<name>A0ABU6QUF6_9FABA</name>
<protein>
    <recommendedName>
        <fullName evidence="4">Transposase</fullName>
    </recommendedName>
</protein>
<dbReference type="Proteomes" id="UP001341840">
    <property type="component" value="Unassembled WGS sequence"/>
</dbReference>
<sequence length="141" mass="16235">MESELGRPPTQSEIFERTHTRKEDRSKWVDHRSQETDILFKENLQKAEEERSVLISQGITDHLPVSEEEVWSKTVGGRKRGRIYGVGLVSAHPMPSLIDGETSDDISTASGPNLREQITRLNRELTRQFELVEEERTKYAD</sequence>
<dbReference type="EMBL" id="JASCZI010001746">
    <property type="protein sequence ID" value="MED6115428.1"/>
    <property type="molecule type" value="Genomic_DNA"/>
</dbReference>